<sequence>MEMASQSATGARPRRSCTCTVSECASAAFPASVTGKFSLLLGDVFRYRTSPSAPVFPSPPVSSHLSLSVQLLADQ</sequence>
<accession>A0A8J2QWB7</accession>
<name>A0A8J2QWB7_9NEOP</name>
<protein>
    <submittedName>
        <fullName evidence="1">(African queen) hypothetical protein</fullName>
    </submittedName>
</protein>
<gene>
    <name evidence="1" type="ORF">DCHRY22_LOCUS7184</name>
</gene>
<dbReference type="EMBL" id="CAKASE010000057">
    <property type="protein sequence ID" value="CAG9566566.1"/>
    <property type="molecule type" value="Genomic_DNA"/>
</dbReference>
<evidence type="ECO:0000313" key="2">
    <source>
        <dbReference type="Proteomes" id="UP000789524"/>
    </source>
</evidence>
<proteinExistence type="predicted"/>
<organism evidence="1 2">
    <name type="scientific">Danaus chrysippus</name>
    <name type="common">African queen</name>
    <dbReference type="NCBI Taxonomy" id="151541"/>
    <lineage>
        <taxon>Eukaryota</taxon>
        <taxon>Metazoa</taxon>
        <taxon>Ecdysozoa</taxon>
        <taxon>Arthropoda</taxon>
        <taxon>Hexapoda</taxon>
        <taxon>Insecta</taxon>
        <taxon>Pterygota</taxon>
        <taxon>Neoptera</taxon>
        <taxon>Endopterygota</taxon>
        <taxon>Lepidoptera</taxon>
        <taxon>Glossata</taxon>
        <taxon>Ditrysia</taxon>
        <taxon>Papilionoidea</taxon>
        <taxon>Nymphalidae</taxon>
        <taxon>Danainae</taxon>
        <taxon>Danaini</taxon>
        <taxon>Danaina</taxon>
        <taxon>Danaus</taxon>
        <taxon>Anosia</taxon>
    </lineage>
</organism>
<comment type="caution">
    <text evidence="1">The sequence shown here is derived from an EMBL/GenBank/DDBJ whole genome shotgun (WGS) entry which is preliminary data.</text>
</comment>
<dbReference type="Proteomes" id="UP000789524">
    <property type="component" value="Unassembled WGS sequence"/>
</dbReference>
<reference evidence="1" key="1">
    <citation type="submission" date="2021-09" db="EMBL/GenBank/DDBJ databases">
        <authorList>
            <person name="Martin H S."/>
        </authorList>
    </citation>
    <scope>NUCLEOTIDE SEQUENCE</scope>
</reference>
<keyword evidence="2" id="KW-1185">Reference proteome</keyword>
<evidence type="ECO:0000313" key="1">
    <source>
        <dbReference type="EMBL" id="CAG9566566.1"/>
    </source>
</evidence>
<dbReference type="AlphaFoldDB" id="A0A8J2QWB7"/>